<dbReference type="PROSITE" id="PS51257">
    <property type="entry name" value="PROKAR_LIPOPROTEIN"/>
    <property type="match status" value="1"/>
</dbReference>
<sequence length="203" mass="22176">MKRLVSGSVLVGLALLTGCADYPGDWYRASYYSPSDDAYSRSDIDELLGFGAAFANKSRARRAEECRRLLKAYQRNPNVGVRLHLLIARTLSEACGDATKILASVGGIAPERMPDGRVQNLIAIHMEMLRHTGSQPRKSAAAERKPDRKPTEGRVSEPKPGGKENSVTDEAQILREKLEAIRAIEKSMDAPPADTRTGDGGRK</sequence>
<keyword evidence="3" id="KW-1185">Reference proteome</keyword>
<proteinExistence type="predicted"/>
<feature type="compositionally biased region" description="Basic and acidic residues" evidence="1">
    <location>
        <begin position="172"/>
        <end position="188"/>
    </location>
</feature>
<gene>
    <name evidence="2" type="ORF">MSZNOR_2572</name>
</gene>
<feature type="region of interest" description="Disordered" evidence="1">
    <location>
        <begin position="131"/>
        <end position="203"/>
    </location>
</feature>
<evidence type="ECO:0008006" key="4">
    <source>
        <dbReference type="Google" id="ProtNLM"/>
    </source>
</evidence>
<evidence type="ECO:0000313" key="3">
    <source>
        <dbReference type="Proteomes" id="UP001162030"/>
    </source>
</evidence>
<accession>A0ABM9I2R5</accession>
<feature type="compositionally biased region" description="Basic and acidic residues" evidence="1">
    <location>
        <begin position="140"/>
        <end position="162"/>
    </location>
</feature>
<dbReference type="RefSeq" id="WP_317963203.1">
    <property type="nucleotide sequence ID" value="NZ_OX458333.1"/>
</dbReference>
<name>A0ABM9I2R5_9GAMM</name>
<dbReference type="Proteomes" id="UP001162030">
    <property type="component" value="Chromosome"/>
</dbReference>
<organism evidence="2 3">
    <name type="scientific">Methylocaldum szegediense</name>
    <dbReference type="NCBI Taxonomy" id="73780"/>
    <lineage>
        <taxon>Bacteria</taxon>
        <taxon>Pseudomonadati</taxon>
        <taxon>Pseudomonadota</taxon>
        <taxon>Gammaproteobacteria</taxon>
        <taxon>Methylococcales</taxon>
        <taxon>Methylococcaceae</taxon>
        <taxon>Methylocaldum</taxon>
    </lineage>
</organism>
<evidence type="ECO:0000256" key="1">
    <source>
        <dbReference type="SAM" id="MobiDB-lite"/>
    </source>
</evidence>
<protein>
    <recommendedName>
        <fullName evidence="4">Lipoprotein</fullName>
    </recommendedName>
</protein>
<reference evidence="2 3" key="1">
    <citation type="submission" date="2023-03" db="EMBL/GenBank/DDBJ databases">
        <authorList>
            <person name="Pearce D."/>
        </authorList>
    </citation>
    <scope>NUCLEOTIDE SEQUENCE [LARGE SCALE GENOMIC DNA]</scope>
    <source>
        <strain evidence="2">Msz</strain>
    </source>
</reference>
<dbReference type="EMBL" id="OX458333">
    <property type="protein sequence ID" value="CAI8854418.1"/>
    <property type="molecule type" value="Genomic_DNA"/>
</dbReference>
<evidence type="ECO:0000313" key="2">
    <source>
        <dbReference type="EMBL" id="CAI8854418.1"/>
    </source>
</evidence>